<organism evidence="1 2">
    <name type="scientific">Haloactinopolyspora alba</name>
    <dbReference type="NCBI Taxonomy" id="648780"/>
    <lineage>
        <taxon>Bacteria</taxon>
        <taxon>Bacillati</taxon>
        <taxon>Actinomycetota</taxon>
        <taxon>Actinomycetes</taxon>
        <taxon>Jiangellales</taxon>
        <taxon>Jiangellaceae</taxon>
        <taxon>Haloactinopolyspora</taxon>
    </lineage>
</organism>
<name>A0A2P8DWN3_9ACTN</name>
<accession>A0A2P8DWN3</accession>
<dbReference type="EMBL" id="PYGE01000013">
    <property type="protein sequence ID" value="PSL01636.1"/>
    <property type="molecule type" value="Genomic_DNA"/>
</dbReference>
<comment type="caution">
    <text evidence="1">The sequence shown here is derived from an EMBL/GenBank/DDBJ whole genome shotgun (WGS) entry which is preliminary data.</text>
</comment>
<sequence>MAAQRLPGHGVLVDLARLAHRVDLVGGVVGRGEHRGAAPCAVPGPPDLRVHAVDGGVGRDAEARGPGLFTHRGDAAEVAEHAGRVRVVLGHRQPQHPRPDVPGAVGRLHDDEVVRVAADTEALVGDGHLPVVVPHLVADRRLCTAVVLGDDVRQRDPVAVRDRGRQVRAERDRRRVVGAAGRAADPYRCGDDGVAVGLGRDHVEEVAVVRVQLVRDVHVAARDAGDLVRDGTAVGQHPHGGERLPAARVGQPDVEGDARGAGGEHRPHHLPVAAVRQHGVDVLGGVHAPVAHRLVGGVLALLLRPDARGRLVAGHPVGAVLVAVPHRRQVPAGVQGELVLRQVGGVLHLDQLHPLVHLPIEVAEGGEVALAVRVRVVELCDGVRILFEPGVERRQIVLQVTRGGAERERVALAAGRRQPVGVEQVDVTGVVVPGDLLGRDRHQLVLRGVERRRRLVQVAPLVGDGVTPVCGEVVTVAPVEQHVVVGDGEEVGVAARGHVLERVPRHLDAVADRGVRVELPGVVGLAEVRRALVRRGGRAGGQRCQRGCGDGQHQYGRQSGTCGSCSHGFVPLLYTGGDDSAQCRRKASGRT</sequence>
<evidence type="ECO:0000313" key="2">
    <source>
        <dbReference type="Proteomes" id="UP000243528"/>
    </source>
</evidence>
<gene>
    <name evidence="1" type="ORF">CLV30_113124</name>
</gene>
<reference evidence="1 2" key="1">
    <citation type="submission" date="2018-03" db="EMBL/GenBank/DDBJ databases">
        <title>Genomic Encyclopedia of Archaeal and Bacterial Type Strains, Phase II (KMG-II): from individual species to whole genera.</title>
        <authorList>
            <person name="Goeker M."/>
        </authorList>
    </citation>
    <scope>NUCLEOTIDE SEQUENCE [LARGE SCALE GENOMIC DNA]</scope>
    <source>
        <strain evidence="1 2">DSM 45211</strain>
    </source>
</reference>
<dbReference type="Proteomes" id="UP000243528">
    <property type="component" value="Unassembled WGS sequence"/>
</dbReference>
<keyword evidence="2" id="KW-1185">Reference proteome</keyword>
<protein>
    <submittedName>
        <fullName evidence="1">Uncharacterized protein</fullName>
    </submittedName>
</protein>
<dbReference type="AlphaFoldDB" id="A0A2P8DWN3"/>
<evidence type="ECO:0000313" key="1">
    <source>
        <dbReference type="EMBL" id="PSL01636.1"/>
    </source>
</evidence>
<proteinExistence type="predicted"/>